<protein>
    <submittedName>
        <fullName evidence="2">Uncharacterized protein</fullName>
    </submittedName>
</protein>
<accession>A0ABV9X7H2</accession>
<dbReference type="RefSeq" id="WP_345691734.1">
    <property type="nucleotide sequence ID" value="NZ_BAABIT010000001.1"/>
</dbReference>
<feature type="region of interest" description="Disordered" evidence="1">
    <location>
        <begin position="1"/>
        <end position="23"/>
    </location>
</feature>
<dbReference type="EMBL" id="JBHSJD010000001">
    <property type="protein sequence ID" value="MFC5020688.1"/>
    <property type="molecule type" value="Genomic_DNA"/>
</dbReference>
<gene>
    <name evidence="2" type="ORF">ACFPM3_00780</name>
</gene>
<sequence length="373" mass="38912">MAVWSARKAKRPGDGPAPRGAALAPVVDPSVPPTTGWLVRGKDGRLTAYAPVTEGVLRWTETRVGGPEWSGPVHIPAPGVLPYLSIAQGADGYVHLVGLRRTADSAEVVYALQYQSGLAVRDWVAVGSPYPDNPELSRQIGVPSAIVDSTNSLHVFVRNAGGGICGRAQVASGKWNRWADLKGSGILGSISASITAEGLMELAAPTADCLMRWDQEAVGVKFRRTEDIPARVEPSSLTTEQTGDGRLTHFWHDAKDGTVQAWRPASPASAAVGAGAGTGPVAALRTPVDGVDCTVLARRDAATGRPAIAAYPTEEESAGAEWTLTGDPCVGAPALALDGRGRVVLAVFGQDGTLRVARQKAEPGLALEAWTRA</sequence>
<reference evidence="3" key="1">
    <citation type="journal article" date="2019" name="Int. J. Syst. Evol. Microbiol.">
        <title>The Global Catalogue of Microorganisms (GCM) 10K type strain sequencing project: providing services to taxonomists for standard genome sequencing and annotation.</title>
        <authorList>
            <consortium name="The Broad Institute Genomics Platform"/>
            <consortium name="The Broad Institute Genome Sequencing Center for Infectious Disease"/>
            <person name="Wu L."/>
            <person name="Ma J."/>
        </authorList>
    </citation>
    <scope>NUCLEOTIDE SEQUENCE [LARGE SCALE GENOMIC DNA]</scope>
    <source>
        <strain evidence="3">CGMCC 4.1648</strain>
    </source>
</reference>
<name>A0ABV9X7H2_9ACTN</name>
<organism evidence="2 3">
    <name type="scientific">Streptomyces coeruleoprunus</name>
    <dbReference type="NCBI Taxonomy" id="285563"/>
    <lineage>
        <taxon>Bacteria</taxon>
        <taxon>Bacillati</taxon>
        <taxon>Actinomycetota</taxon>
        <taxon>Actinomycetes</taxon>
        <taxon>Kitasatosporales</taxon>
        <taxon>Streptomycetaceae</taxon>
        <taxon>Streptomyces</taxon>
    </lineage>
</organism>
<evidence type="ECO:0000313" key="2">
    <source>
        <dbReference type="EMBL" id="MFC5020688.1"/>
    </source>
</evidence>
<dbReference type="SUPFAM" id="SSF89372">
    <property type="entry name" value="Fucose-specific lectin"/>
    <property type="match status" value="1"/>
</dbReference>
<evidence type="ECO:0000313" key="3">
    <source>
        <dbReference type="Proteomes" id="UP001595829"/>
    </source>
</evidence>
<keyword evidence="3" id="KW-1185">Reference proteome</keyword>
<dbReference type="Proteomes" id="UP001595829">
    <property type="component" value="Unassembled WGS sequence"/>
</dbReference>
<proteinExistence type="predicted"/>
<evidence type="ECO:0000256" key="1">
    <source>
        <dbReference type="SAM" id="MobiDB-lite"/>
    </source>
</evidence>
<comment type="caution">
    <text evidence="2">The sequence shown here is derived from an EMBL/GenBank/DDBJ whole genome shotgun (WGS) entry which is preliminary data.</text>
</comment>